<accession>A0A6J4HR34</accession>
<dbReference type="InterPro" id="IPR009959">
    <property type="entry name" value="Cyclase_SnoaL-like"/>
</dbReference>
<protein>
    <recommendedName>
        <fullName evidence="3">Ester cyclase</fullName>
    </recommendedName>
</protein>
<name>A0A6J4HR34_9CHLR</name>
<dbReference type="InterPro" id="IPR032710">
    <property type="entry name" value="NTF2-like_dom_sf"/>
</dbReference>
<dbReference type="Gene3D" id="3.10.450.50">
    <property type="match status" value="1"/>
</dbReference>
<dbReference type="GO" id="GO:0030638">
    <property type="term" value="P:polyketide metabolic process"/>
    <property type="evidence" value="ECO:0007669"/>
    <property type="project" value="InterPro"/>
</dbReference>
<gene>
    <name evidence="2" type="ORF">AVDCRST_MAG77-1174</name>
</gene>
<feature type="region of interest" description="Disordered" evidence="1">
    <location>
        <begin position="1"/>
        <end position="21"/>
    </location>
</feature>
<dbReference type="PANTHER" id="PTHR38436:SF1">
    <property type="entry name" value="ESTER CYCLASE"/>
    <property type="match status" value="1"/>
</dbReference>
<dbReference type="SUPFAM" id="SSF54427">
    <property type="entry name" value="NTF2-like"/>
    <property type="match status" value="1"/>
</dbReference>
<evidence type="ECO:0000313" key="2">
    <source>
        <dbReference type="EMBL" id="CAA9230432.1"/>
    </source>
</evidence>
<sequence>MSETGAAAAADAARPSPQDSLDELERNKAVLRRLYELFNTNSLDGLDDLAGPDLAAMLRGAIPRARQAFPDAPWVVHDLIAERDTVVMLWSRTGTHGGSYQGVEATGRPIVQKGARVFRLEDGKAVETAAYGNDLEVMRQIGAMPSPSATRA</sequence>
<evidence type="ECO:0000256" key="1">
    <source>
        <dbReference type="SAM" id="MobiDB-lite"/>
    </source>
</evidence>
<reference evidence="2" key="1">
    <citation type="submission" date="2020-02" db="EMBL/GenBank/DDBJ databases">
        <authorList>
            <person name="Meier V. D."/>
        </authorList>
    </citation>
    <scope>NUCLEOTIDE SEQUENCE</scope>
    <source>
        <strain evidence="2">AVDCRST_MAG77</strain>
    </source>
</reference>
<feature type="compositionally biased region" description="Low complexity" evidence="1">
    <location>
        <begin position="1"/>
        <end position="13"/>
    </location>
</feature>
<organism evidence="2">
    <name type="scientific">uncultured Chloroflexota bacterium</name>
    <dbReference type="NCBI Taxonomy" id="166587"/>
    <lineage>
        <taxon>Bacteria</taxon>
        <taxon>Bacillati</taxon>
        <taxon>Chloroflexota</taxon>
        <taxon>environmental samples</taxon>
    </lineage>
</organism>
<proteinExistence type="predicted"/>
<dbReference type="Pfam" id="PF07366">
    <property type="entry name" value="SnoaL"/>
    <property type="match status" value="1"/>
</dbReference>
<dbReference type="EMBL" id="CADCTC010000063">
    <property type="protein sequence ID" value="CAA9230432.1"/>
    <property type="molecule type" value="Genomic_DNA"/>
</dbReference>
<evidence type="ECO:0008006" key="3">
    <source>
        <dbReference type="Google" id="ProtNLM"/>
    </source>
</evidence>
<dbReference type="PANTHER" id="PTHR38436">
    <property type="entry name" value="POLYKETIDE CYCLASE SNOAL-LIKE DOMAIN"/>
    <property type="match status" value="1"/>
</dbReference>
<dbReference type="AlphaFoldDB" id="A0A6J4HR34"/>